<feature type="region of interest" description="Disordered" evidence="1">
    <location>
        <begin position="664"/>
        <end position="692"/>
    </location>
</feature>
<feature type="domain" description="DUF6604" evidence="2">
    <location>
        <begin position="9"/>
        <end position="233"/>
    </location>
</feature>
<dbReference type="PANTHER" id="PTHR38795">
    <property type="entry name" value="DUF6604 DOMAIN-CONTAINING PROTEIN"/>
    <property type="match status" value="1"/>
</dbReference>
<dbReference type="Pfam" id="PF20253">
    <property type="entry name" value="DUF6604"/>
    <property type="match status" value="1"/>
</dbReference>
<evidence type="ECO:0000256" key="1">
    <source>
        <dbReference type="SAM" id="MobiDB-lite"/>
    </source>
</evidence>
<organism evidence="3 4">
    <name type="scientific">Lasiosphaeris hirsuta</name>
    <dbReference type="NCBI Taxonomy" id="260670"/>
    <lineage>
        <taxon>Eukaryota</taxon>
        <taxon>Fungi</taxon>
        <taxon>Dikarya</taxon>
        <taxon>Ascomycota</taxon>
        <taxon>Pezizomycotina</taxon>
        <taxon>Sordariomycetes</taxon>
        <taxon>Sordariomycetidae</taxon>
        <taxon>Sordariales</taxon>
        <taxon>Lasiosphaeriaceae</taxon>
        <taxon>Lasiosphaeris</taxon>
    </lineage>
</organism>
<feature type="compositionally biased region" description="Basic residues" evidence="1">
    <location>
        <begin position="67"/>
        <end position="76"/>
    </location>
</feature>
<feature type="region of interest" description="Disordered" evidence="1">
    <location>
        <begin position="29"/>
        <end position="88"/>
    </location>
</feature>
<evidence type="ECO:0000313" key="4">
    <source>
        <dbReference type="Proteomes" id="UP001172102"/>
    </source>
</evidence>
<dbReference type="PANTHER" id="PTHR38795:SF1">
    <property type="entry name" value="DUF6604 DOMAIN-CONTAINING PROTEIN"/>
    <property type="match status" value="1"/>
</dbReference>
<dbReference type="Proteomes" id="UP001172102">
    <property type="component" value="Unassembled WGS sequence"/>
</dbReference>
<evidence type="ECO:0000259" key="2">
    <source>
        <dbReference type="Pfam" id="PF20253"/>
    </source>
</evidence>
<protein>
    <recommendedName>
        <fullName evidence="2">DUF6604 domain-containing protein</fullName>
    </recommendedName>
</protein>
<dbReference type="InterPro" id="IPR046539">
    <property type="entry name" value="DUF6604"/>
</dbReference>
<gene>
    <name evidence="3" type="ORF">B0H67DRAFT_610963</name>
</gene>
<dbReference type="AlphaFoldDB" id="A0AA40A7E6"/>
<name>A0AA40A7E6_9PEZI</name>
<comment type="caution">
    <text evidence="3">The sequence shown here is derived from an EMBL/GenBank/DDBJ whole genome shotgun (WGS) entry which is preliminary data.</text>
</comment>
<feature type="compositionally biased region" description="Low complexity" evidence="1">
    <location>
        <begin position="32"/>
        <end position="44"/>
    </location>
</feature>
<keyword evidence="4" id="KW-1185">Reference proteome</keyword>
<evidence type="ECO:0000313" key="3">
    <source>
        <dbReference type="EMBL" id="KAK0710687.1"/>
    </source>
</evidence>
<accession>A0AA40A7E6</accession>
<dbReference type="EMBL" id="JAUKUA010000005">
    <property type="protein sequence ID" value="KAK0710687.1"/>
    <property type="molecule type" value="Genomic_DNA"/>
</dbReference>
<proteinExistence type="predicted"/>
<sequence length="819" mass="90598">MSRPTSTYQQYKADTRLFVSWLATTAKANGWSQPSDSAVASSPAAPSPAAPSSAAAQLGADRARDSKKSRRRKKRANPAPDRPTPTHTVAIDDFVPMANFVVGKSASLSSSIADVLNRVIRLREGFAKLLQQRGLINPEETTAKNHSCFVNVLKRVRDILGDVYSPANADNGGPPSSPQCLPTTFAALYVHEPSQAFLDAPDVALQVPAAEYDIAEDEASLEEDAQVAFAALLVADGDEINVDAYDFSKKTIYEAYHLLDQFREACRPKASQSEPGLSNEVDDSIPGAKEAAGTGRDTVMLPLYNGQPYGWYEPEKAETCRSSRDKYNRDRAGFAEMLSDTAILAHKLKWNNVQDELTRGVRLIMADPSRPIPFWVVFTAQVLLGNLDILGGEVHGTIHLDVSNISRWIDRRDRRMKVALSEMGGKPRPPGWPAKKDAALRRLQQDANSLKRDTISRWKRRLRPSIERPDSILMARSAVFAGVLAHHLLTLYHTTAIAYVNAWGAVFAMSQLNTAVTRLSWFKTRRRPEVMWTAMLLMEFMQDETRFWVGQAPQDIKIKDFWKLWCLCQGVSLTDFAASDGALPVAGTSQNSARNANPRRGLVELATVSLLFRGRLGNDATGRARVNMTMEDVRKILGEGDSWTITEGIPGSVSEMVYKDARASSRPFRQGSSDNTRSRGRGRPSLTQTDNLTLSPAPLIKTLASALQTEIAELHFDYFGLHYFYWAILKKIRRNYDSLFRKANENRPDYNESEAQLPELVGIIFRAAAGKAPGLPTRDCIELLDTVPKGLSGLLDNGMHELVVDSLSKLGMAIEFEAS</sequence>
<reference evidence="3" key="1">
    <citation type="submission" date="2023-06" db="EMBL/GenBank/DDBJ databases">
        <title>Genome-scale phylogeny and comparative genomics of the fungal order Sordariales.</title>
        <authorList>
            <consortium name="Lawrence Berkeley National Laboratory"/>
            <person name="Hensen N."/>
            <person name="Bonometti L."/>
            <person name="Westerberg I."/>
            <person name="Brannstrom I.O."/>
            <person name="Guillou S."/>
            <person name="Cros-Aarteil S."/>
            <person name="Calhoun S."/>
            <person name="Haridas S."/>
            <person name="Kuo A."/>
            <person name="Mondo S."/>
            <person name="Pangilinan J."/>
            <person name="Riley R."/>
            <person name="Labutti K."/>
            <person name="Andreopoulos B."/>
            <person name="Lipzen A."/>
            <person name="Chen C."/>
            <person name="Yanf M."/>
            <person name="Daum C."/>
            <person name="Ng V."/>
            <person name="Clum A."/>
            <person name="Steindorff A."/>
            <person name="Ohm R."/>
            <person name="Martin F."/>
            <person name="Silar P."/>
            <person name="Natvig D."/>
            <person name="Lalanne C."/>
            <person name="Gautier V."/>
            <person name="Ament-Velasquez S.L."/>
            <person name="Kruys A."/>
            <person name="Hutchinson M.I."/>
            <person name="Powell A.J."/>
            <person name="Barry K."/>
            <person name="Miller A.N."/>
            <person name="Grigoriev I.V."/>
            <person name="Debuchy R."/>
            <person name="Gladieux P."/>
            <person name="Thoren M.H."/>
            <person name="Johannesson H."/>
        </authorList>
    </citation>
    <scope>NUCLEOTIDE SEQUENCE</scope>
    <source>
        <strain evidence="3">SMH4607-1</strain>
    </source>
</reference>